<accession>A0ABN3K0P3</accession>
<dbReference type="RefSeq" id="WP_344595427.1">
    <property type="nucleotide sequence ID" value="NZ_BAAARW010000030.1"/>
</dbReference>
<dbReference type="Pfam" id="PF23709">
    <property type="entry name" value="MftA"/>
    <property type="match status" value="1"/>
</dbReference>
<comment type="caution">
    <text evidence="2">The sequence shown here is derived from an EMBL/GenBank/DDBJ whole genome shotgun (WGS) entry which is preliminary data.</text>
</comment>
<organism evidence="2 3">
    <name type="scientific">Actinomadura vinacea</name>
    <dbReference type="NCBI Taxonomy" id="115336"/>
    <lineage>
        <taxon>Bacteria</taxon>
        <taxon>Bacillati</taxon>
        <taxon>Actinomycetota</taxon>
        <taxon>Actinomycetes</taxon>
        <taxon>Streptosporangiales</taxon>
        <taxon>Thermomonosporaceae</taxon>
        <taxon>Actinomadura</taxon>
    </lineage>
</organism>
<dbReference type="Proteomes" id="UP001501231">
    <property type="component" value="Unassembled WGS sequence"/>
</dbReference>
<gene>
    <name evidence="2" type="ORF">GCM10010191_73800</name>
</gene>
<evidence type="ECO:0000313" key="3">
    <source>
        <dbReference type="Proteomes" id="UP001501231"/>
    </source>
</evidence>
<name>A0ABN3K0P3_9ACTN</name>
<evidence type="ECO:0000313" key="2">
    <source>
        <dbReference type="EMBL" id="GAA2446095.1"/>
    </source>
</evidence>
<feature type="compositionally biased region" description="Low complexity" evidence="1">
    <location>
        <begin position="1"/>
        <end position="12"/>
    </location>
</feature>
<feature type="region of interest" description="Disordered" evidence="1">
    <location>
        <begin position="1"/>
        <end position="44"/>
    </location>
</feature>
<dbReference type="EMBL" id="BAAARW010000030">
    <property type="protein sequence ID" value="GAA2446095.1"/>
    <property type="molecule type" value="Genomic_DNA"/>
</dbReference>
<feature type="compositionally biased region" description="Acidic residues" evidence="1">
    <location>
        <begin position="26"/>
        <end position="36"/>
    </location>
</feature>
<proteinExistence type="predicted"/>
<evidence type="ECO:0000256" key="1">
    <source>
        <dbReference type="SAM" id="MobiDB-lite"/>
    </source>
</evidence>
<protein>
    <recommendedName>
        <fullName evidence="4">Mycofactocin</fullName>
    </recommendedName>
</protein>
<sequence>MDTTAPDAQAADQTDDRTRDRAAEPAEAESLVEEVSIDGMCGVY</sequence>
<dbReference type="InterPro" id="IPR023988">
    <property type="entry name" value="MftA"/>
</dbReference>
<reference evidence="2 3" key="1">
    <citation type="journal article" date="2019" name="Int. J. Syst. Evol. Microbiol.">
        <title>The Global Catalogue of Microorganisms (GCM) 10K type strain sequencing project: providing services to taxonomists for standard genome sequencing and annotation.</title>
        <authorList>
            <consortium name="The Broad Institute Genomics Platform"/>
            <consortium name="The Broad Institute Genome Sequencing Center for Infectious Disease"/>
            <person name="Wu L."/>
            <person name="Ma J."/>
        </authorList>
    </citation>
    <scope>NUCLEOTIDE SEQUENCE [LARGE SCALE GENOMIC DNA]</scope>
    <source>
        <strain evidence="2 3">JCM 3325</strain>
    </source>
</reference>
<evidence type="ECO:0008006" key="4">
    <source>
        <dbReference type="Google" id="ProtNLM"/>
    </source>
</evidence>
<dbReference type="NCBIfam" id="TIGR03969">
    <property type="entry name" value="mycofactocin"/>
    <property type="match status" value="1"/>
</dbReference>
<feature type="compositionally biased region" description="Basic and acidic residues" evidence="1">
    <location>
        <begin position="14"/>
        <end position="24"/>
    </location>
</feature>
<keyword evidence="3" id="KW-1185">Reference proteome</keyword>